<dbReference type="GO" id="GO:0055085">
    <property type="term" value="P:transmembrane transport"/>
    <property type="evidence" value="ECO:0007669"/>
    <property type="project" value="InterPro"/>
</dbReference>
<dbReference type="Pfam" id="PF03480">
    <property type="entry name" value="DctP"/>
    <property type="match status" value="1"/>
</dbReference>
<dbReference type="InterPro" id="IPR018389">
    <property type="entry name" value="DctP_fam"/>
</dbReference>
<evidence type="ECO:0000313" key="2">
    <source>
        <dbReference type="EMBL" id="GAI11977.1"/>
    </source>
</evidence>
<evidence type="ECO:0000256" key="1">
    <source>
        <dbReference type="ARBA" id="ARBA00022729"/>
    </source>
</evidence>
<organism evidence="2">
    <name type="scientific">marine sediment metagenome</name>
    <dbReference type="NCBI Taxonomy" id="412755"/>
    <lineage>
        <taxon>unclassified sequences</taxon>
        <taxon>metagenomes</taxon>
        <taxon>ecological metagenomes</taxon>
    </lineage>
</organism>
<dbReference type="AlphaFoldDB" id="X1KY38"/>
<protein>
    <submittedName>
        <fullName evidence="2">Uncharacterized protein</fullName>
    </submittedName>
</protein>
<dbReference type="Gene3D" id="3.40.190.170">
    <property type="entry name" value="Bacterial extracellular solute-binding protein, family 7"/>
    <property type="match status" value="1"/>
</dbReference>
<feature type="non-terminal residue" evidence="2">
    <location>
        <position position="124"/>
    </location>
</feature>
<accession>X1KY38</accession>
<dbReference type="InterPro" id="IPR038404">
    <property type="entry name" value="TRAP_DctP_sf"/>
</dbReference>
<sequence>MPELSLSEVATGVIDAASNPSVAEMVDLKLYEVTECLVLPNLTPGGNFSVFANLDSWNALPDDLKAILHVGMVEGAVYGDMVNSKKSAEGMVVLKAEGINVVTLPPEDVAKLRKMASGLWDDYA</sequence>
<name>X1KY38_9ZZZZ</name>
<keyword evidence="1" id="KW-0732">Signal</keyword>
<dbReference type="EMBL" id="BARV01006373">
    <property type="protein sequence ID" value="GAI11977.1"/>
    <property type="molecule type" value="Genomic_DNA"/>
</dbReference>
<gene>
    <name evidence="2" type="ORF">S06H3_13056</name>
</gene>
<dbReference type="PANTHER" id="PTHR33376:SF5">
    <property type="entry name" value="EXTRACYTOPLASMIC SOLUTE RECEPTOR PROTEIN"/>
    <property type="match status" value="1"/>
</dbReference>
<proteinExistence type="predicted"/>
<dbReference type="PANTHER" id="PTHR33376">
    <property type="match status" value="1"/>
</dbReference>
<comment type="caution">
    <text evidence="2">The sequence shown here is derived from an EMBL/GenBank/DDBJ whole genome shotgun (WGS) entry which is preliminary data.</text>
</comment>
<reference evidence="2" key="1">
    <citation type="journal article" date="2014" name="Front. Microbiol.">
        <title>High frequency of phylogenetically diverse reductive dehalogenase-homologous genes in deep subseafloor sedimentary metagenomes.</title>
        <authorList>
            <person name="Kawai M."/>
            <person name="Futagami T."/>
            <person name="Toyoda A."/>
            <person name="Takaki Y."/>
            <person name="Nishi S."/>
            <person name="Hori S."/>
            <person name="Arai W."/>
            <person name="Tsubouchi T."/>
            <person name="Morono Y."/>
            <person name="Uchiyama I."/>
            <person name="Ito T."/>
            <person name="Fujiyama A."/>
            <person name="Inagaki F."/>
            <person name="Takami H."/>
        </authorList>
    </citation>
    <scope>NUCLEOTIDE SEQUENCE</scope>
    <source>
        <strain evidence="2">Expedition CK06-06</strain>
    </source>
</reference>